<name>A0ABQ5EUA9_9ASTR</name>
<keyword evidence="2" id="KW-1185">Reference proteome</keyword>
<reference evidence="1" key="1">
    <citation type="journal article" date="2022" name="Int. J. Mol. Sci.">
        <title>Draft Genome of Tanacetum Coccineum: Genomic Comparison of Closely Related Tanacetum-Family Plants.</title>
        <authorList>
            <person name="Yamashiro T."/>
            <person name="Shiraishi A."/>
            <person name="Nakayama K."/>
            <person name="Satake H."/>
        </authorList>
    </citation>
    <scope>NUCLEOTIDE SEQUENCE</scope>
</reference>
<evidence type="ECO:0000313" key="1">
    <source>
        <dbReference type="EMBL" id="GJT54611.1"/>
    </source>
</evidence>
<proteinExistence type="predicted"/>
<sequence>MFEDYMSRNLLDPTINFRAQPTHYRDITSYTLQSLLTYMRVTRSLLLSQTSDEQIFSNLSLQDSENSIKTILLILNKEEAIDFEESFAPIARLEAVRCSYAFAAP</sequence>
<dbReference type="EMBL" id="BQNB010016687">
    <property type="protein sequence ID" value="GJT54611.1"/>
    <property type="molecule type" value="Genomic_DNA"/>
</dbReference>
<protein>
    <submittedName>
        <fullName evidence="1">Uncharacterized protein</fullName>
    </submittedName>
</protein>
<organism evidence="1 2">
    <name type="scientific">Tanacetum coccineum</name>
    <dbReference type="NCBI Taxonomy" id="301880"/>
    <lineage>
        <taxon>Eukaryota</taxon>
        <taxon>Viridiplantae</taxon>
        <taxon>Streptophyta</taxon>
        <taxon>Embryophyta</taxon>
        <taxon>Tracheophyta</taxon>
        <taxon>Spermatophyta</taxon>
        <taxon>Magnoliopsida</taxon>
        <taxon>eudicotyledons</taxon>
        <taxon>Gunneridae</taxon>
        <taxon>Pentapetalae</taxon>
        <taxon>asterids</taxon>
        <taxon>campanulids</taxon>
        <taxon>Asterales</taxon>
        <taxon>Asteraceae</taxon>
        <taxon>Asteroideae</taxon>
        <taxon>Anthemideae</taxon>
        <taxon>Anthemidinae</taxon>
        <taxon>Tanacetum</taxon>
    </lineage>
</organism>
<gene>
    <name evidence="1" type="ORF">Tco_0989665</name>
</gene>
<accession>A0ABQ5EUA9</accession>
<reference evidence="1" key="2">
    <citation type="submission" date="2022-01" db="EMBL/GenBank/DDBJ databases">
        <authorList>
            <person name="Yamashiro T."/>
            <person name="Shiraishi A."/>
            <person name="Satake H."/>
            <person name="Nakayama K."/>
        </authorList>
    </citation>
    <scope>NUCLEOTIDE SEQUENCE</scope>
</reference>
<comment type="caution">
    <text evidence="1">The sequence shown here is derived from an EMBL/GenBank/DDBJ whole genome shotgun (WGS) entry which is preliminary data.</text>
</comment>
<dbReference type="Proteomes" id="UP001151760">
    <property type="component" value="Unassembled WGS sequence"/>
</dbReference>
<evidence type="ECO:0000313" key="2">
    <source>
        <dbReference type="Proteomes" id="UP001151760"/>
    </source>
</evidence>